<dbReference type="Proteomes" id="UP001055039">
    <property type="component" value="Unassembled WGS sequence"/>
</dbReference>
<sequence>MRIALLAHLRHPIAPPFAGGLEAYTWHLAEGLTARGHDVTLFASGDSDRRGRLDPVIPVHHEATFPGLEHRGDAGLKAHVDAGYAAACDRIAAGGFDVLHNNSLSRLPLERRRTALVPTVTSLHVPPYDALRWFVHESLTPGHRITATSQAHARGWWPDGVPPGVSVLPNGIDPATWPFQAQGDGSAVWCGRIARVKGPHHAIAAARRAGLPLTLFGPIEEPDYWGAEVAPHLGGPIRYGGHCDGAALSQEVGRASVFLFTPCWDEPFGLVAVEAMACGLPVAGFAMGAAAEVVGEAGRLVPVGDEAALASAIGAALAIPRAVPRARVLRLFTRERWLERCEELYAQARAGLSPMPAPNPPIVEKK</sequence>
<comment type="caution">
    <text evidence="2">The sequence shown here is derived from an EMBL/GenBank/DDBJ whole genome shotgun (WGS) entry which is preliminary data.</text>
</comment>
<feature type="domain" description="Glycosyltransferase subfamily 4-like N-terminal" evidence="1">
    <location>
        <begin position="19"/>
        <end position="175"/>
    </location>
</feature>
<reference evidence="2" key="2">
    <citation type="submission" date="2021-08" db="EMBL/GenBank/DDBJ databases">
        <authorList>
            <person name="Tani A."/>
            <person name="Ola A."/>
            <person name="Ogura Y."/>
            <person name="Katsura K."/>
            <person name="Hayashi T."/>
        </authorList>
    </citation>
    <scope>NUCLEOTIDE SEQUENCE</scope>
    <source>
        <strain evidence="2">NBRC 15686</strain>
    </source>
</reference>
<accession>A0ABQ4ULQ0</accession>
<gene>
    <name evidence="2" type="primary">pimA_2</name>
    <name evidence="2" type="ORF">LNAOJCKE_5452</name>
</gene>
<dbReference type="SUPFAM" id="SSF53756">
    <property type="entry name" value="UDP-Glycosyltransferase/glycogen phosphorylase"/>
    <property type="match status" value="1"/>
</dbReference>
<dbReference type="Gene3D" id="3.40.50.2000">
    <property type="entry name" value="Glycogen Phosphorylase B"/>
    <property type="match status" value="2"/>
</dbReference>
<evidence type="ECO:0000313" key="2">
    <source>
        <dbReference type="EMBL" id="GJE68215.1"/>
    </source>
</evidence>
<dbReference type="InterPro" id="IPR028098">
    <property type="entry name" value="Glyco_trans_4-like_N"/>
</dbReference>
<keyword evidence="2" id="KW-0328">Glycosyltransferase</keyword>
<reference evidence="2" key="1">
    <citation type="journal article" date="2021" name="Front. Microbiol.">
        <title>Comprehensive Comparative Genomics and Phenotyping of Methylobacterium Species.</title>
        <authorList>
            <person name="Alessa O."/>
            <person name="Ogura Y."/>
            <person name="Fujitani Y."/>
            <person name="Takami H."/>
            <person name="Hayashi T."/>
            <person name="Sahin N."/>
            <person name="Tani A."/>
        </authorList>
    </citation>
    <scope>NUCLEOTIDE SEQUENCE</scope>
    <source>
        <strain evidence="2">NBRC 15686</strain>
    </source>
</reference>
<dbReference type="RefSeq" id="WP_238229019.1">
    <property type="nucleotide sequence ID" value="NZ_BAAADH010000057.1"/>
</dbReference>
<evidence type="ECO:0000313" key="3">
    <source>
        <dbReference type="Proteomes" id="UP001055039"/>
    </source>
</evidence>
<organism evidence="2 3">
    <name type="scientific">Methylorubrum aminovorans</name>
    <dbReference type="NCBI Taxonomy" id="269069"/>
    <lineage>
        <taxon>Bacteria</taxon>
        <taxon>Pseudomonadati</taxon>
        <taxon>Pseudomonadota</taxon>
        <taxon>Alphaproteobacteria</taxon>
        <taxon>Hyphomicrobiales</taxon>
        <taxon>Methylobacteriaceae</taxon>
        <taxon>Methylorubrum</taxon>
    </lineage>
</organism>
<keyword evidence="3" id="KW-1185">Reference proteome</keyword>
<dbReference type="Pfam" id="PF13439">
    <property type="entry name" value="Glyco_transf_4"/>
    <property type="match status" value="1"/>
</dbReference>
<dbReference type="GO" id="GO:0016757">
    <property type="term" value="F:glycosyltransferase activity"/>
    <property type="evidence" value="ECO:0007669"/>
    <property type="project" value="UniProtKB-KW"/>
</dbReference>
<proteinExistence type="predicted"/>
<dbReference type="PANTHER" id="PTHR12526">
    <property type="entry name" value="GLYCOSYLTRANSFERASE"/>
    <property type="match status" value="1"/>
</dbReference>
<keyword evidence="2" id="KW-0808">Transferase</keyword>
<name>A0ABQ4ULQ0_9HYPH</name>
<dbReference type="PANTHER" id="PTHR12526:SF595">
    <property type="entry name" value="BLL5217 PROTEIN"/>
    <property type="match status" value="1"/>
</dbReference>
<evidence type="ECO:0000259" key="1">
    <source>
        <dbReference type="Pfam" id="PF13439"/>
    </source>
</evidence>
<dbReference type="Pfam" id="PF13692">
    <property type="entry name" value="Glyco_trans_1_4"/>
    <property type="match status" value="1"/>
</dbReference>
<dbReference type="EMBL" id="BPRC01000049">
    <property type="protein sequence ID" value="GJE68215.1"/>
    <property type="molecule type" value="Genomic_DNA"/>
</dbReference>
<protein>
    <submittedName>
        <fullName evidence="2">Phosphatidyl-myo-inositol mannosyltransferase</fullName>
    </submittedName>
</protein>